<organism evidence="1 2">
    <name type="scientific">Zooshikella harenae</name>
    <dbReference type="NCBI Taxonomy" id="2827238"/>
    <lineage>
        <taxon>Bacteria</taxon>
        <taxon>Pseudomonadati</taxon>
        <taxon>Pseudomonadota</taxon>
        <taxon>Gammaproteobacteria</taxon>
        <taxon>Oceanospirillales</taxon>
        <taxon>Zooshikellaceae</taxon>
        <taxon>Zooshikella</taxon>
    </lineage>
</organism>
<dbReference type="Proteomes" id="UP000690515">
    <property type="component" value="Unassembled WGS sequence"/>
</dbReference>
<keyword evidence="2" id="KW-1185">Reference proteome</keyword>
<reference evidence="1 2" key="1">
    <citation type="submission" date="2021-04" db="EMBL/GenBank/DDBJ databases">
        <authorList>
            <person name="Pira H."/>
            <person name="Risdian C."/>
            <person name="Wink J."/>
        </authorList>
    </citation>
    <scope>NUCLEOTIDE SEQUENCE [LARGE SCALE GENOMIC DNA]</scope>
    <source>
        <strain evidence="1 2">WH53</strain>
    </source>
</reference>
<sequence>MKYLISQIGSPNTSFDDYFSYISSLQEVLPKHIYDFASGYHNYELNSNHTLHDAWLNQVKIQEVSKGERGQQRSLNITIELLNAYHDKIITFQYKNVYEYDFSSVTSPDKKVAHGDLLIHEFSYEKPYIIHYIAFSNGNKFRIAFEDMDLVYTDIN</sequence>
<dbReference type="EMBL" id="JAGSOY010000261">
    <property type="protein sequence ID" value="MBU2714405.1"/>
    <property type="molecule type" value="Genomic_DNA"/>
</dbReference>
<accession>A0ABS5ZLR5</accession>
<comment type="caution">
    <text evidence="1">The sequence shown here is derived from an EMBL/GenBank/DDBJ whole genome shotgun (WGS) entry which is preliminary data.</text>
</comment>
<name>A0ABS5ZLR5_9GAMM</name>
<evidence type="ECO:0000313" key="2">
    <source>
        <dbReference type="Proteomes" id="UP000690515"/>
    </source>
</evidence>
<gene>
    <name evidence="1" type="ORF">KCG35_25475</name>
</gene>
<evidence type="ECO:0000313" key="1">
    <source>
        <dbReference type="EMBL" id="MBU2714405.1"/>
    </source>
</evidence>
<dbReference type="RefSeq" id="WP_215822657.1">
    <property type="nucleotide sequence ID" value="NZ_JAGSOY010000261.1"/>
</dbReference>
<protein>
    <submittedName>
        <fullName evidence="1">Uncharacterized protein</fullName>
    </submittedName>
</protein>
<proteinExistence type="predicted"/>